<sequence length="153" mass="17303">MCLNMMLTLTGGRKVIFFQCGSGERFFYFLPINPALLLNNHLKEQRGRVEDRKGVYVVTKECFCFAIIVCVRVVFFVVVCLRESKTEKNENTGNGSCIYFFAMFTTCECSAVFASREICSLPSSFCVLSPMPSPPYKSCLFRCLILFCVPLSS</sequence>
<reference evidence="1" key="1">
    <citation type="journal article" date="2007" name="PLoS Biol.">
        <title>Rate of evolution in brain-expressed genes in humans and other primates.</title>
        <authorList>
            <person name="Wang H.-Y."/>
            <person name="Chien H.-C."/>
            <person name="Osada N."/>
            <person name="Hashimoto K."/>
            <person name="Sugano S."/>
            <person name="Gojobori T."/>
            <person name="Chou C.-K."/>
            <person name="Tsai S.-F."/>
            <person name="Wu C.-I."/>
            <person name="Shen C.-K.J."/>
        </authorList>
    </citation>
    <scope>NUCLEOTIDE SEQUENCE</scope>
</reference>
<organism evidence="1">
    <name type="scientific">Macaca fascicularis</name>
    <name type="common">Crab-eating macaque</name>
    <name type="synonym">Cynomolgus monkey</name>
    <dbReference type="NCBI Taxonomy" id="9541"/>
    <lineage>
        <taxon>Eukaryota</taxon>
        <taxon>Metazoa</taxon>
        <taxon>Chordata</taxon>
        <taxon>Craniata</taxon>
        <taxon>Vertebrata</taxon>
        <taxon>Euteleostomi</taxon>
        <taxon>Mammalia</taxon>
        <taxon>Eutheria</taxon>
        <taxon>Euarchontoglires</taxon>
        <taxon>Primates</taxon>
        <taxon>Haplorrhini</taxon>
        <taxon>Catarrhini</taxon>
        <taxon>Cercopithecidae</taxon>
        <taxon>Cercopithecinae</taxon>
        <taxon>Macaca</taxon>
    </lineage>
</organism>
<keyword evidence="1" id="KW-0012">Acyltransferase</keyword>
<dbReference type="GO" id="GO:0016746">
    <property type="term" value="F:acyltransferase activity"/>
    <property type="evidence" value="ECO:0007669"/>
    <property type="project" value="UniProtKB-KW"/>
</dbReference>
<dbReference type="EMBL" id="AB170811">
    <property type="protein sequence ID" value="BAE87874.1"/>
    <property type="molecule type" value="mRNA"/>
</dbReference>
<protein>
    <submittedName>
        <fullName evidence="1">Macaca fascicularis brain cDNA clone: QorA-10261, similar to human O-acyltransferase (membrane bound) domain containing 1(OACT1), mRNA, RefSeq: XM_371801.2</fullName>
    </submittedName>
</protein>
<accession>I7GHD9</accession>
<dbReference type="AlphaFoldDB" id="I7GHD9"/>
<keyword evidence="1" id="KW-0808">Transferase</keyword>
<evidence type="ECO:0000313" key="1">
    <source>
        <dbReference type="EMBL" id="BAE87874.1"/>
    </source>
</evidence>
<name>I7GHD9_MACFA</name>
<proteinExistence type="evidence at transcript level"/>